<keyword evidence="4" id="KW-0677">Repeat</keyword>
<feature type="domain" description="Glutaminase EF-hand" evidence="8">
    <location>
        <begin position="21"/>
        <end position="110"/>
    </location>
</feature>
<keyword evidence="10" id="KW-1185">Reference proteome</keyword>
<evidence type="ECO:0000256" key="4">
    <source>
        <dbReference type="ARBA" id="ARBA00022737"/>
    </source>
</evidence>
<protein>
    <recommendedName>
        <fullName evidence="3">glutaminase</fullName>
        <ecNumber evidence="3">3.5.1.2</ecNumber>
    </recommendedName>
</protein>
<evidence type="ECO:0000256" key="7">
    <source>
        <dbReference type="ARBA" id="ARBA00049534"/>
    </source>
</evidence>
<evidence type="ECO:0000259" key="8">
    <source>
        <dbReference type="Pfam" id="PF17959"/>
    </source>
</evidence>
<dbReference type="AlphaFoldDB" id="A0A183DT65"/>
<evidence type="ECO:0000256" key="6">
    <source>
        <dbReference type="ARBA" id="ARBA00023043"/>
    </source>
</evidence>
<dbReference type="GO" id="GO:0006543">
    <property type="term" value="P:L-glutamine catabolic process"/>
    <property type="evidence" value="ECO:0007669"/>
    <property type="project" value="TreeGrafter"/>
</dbReference>
<dbReference type="Pfam" id="PF04960">
    <property type="entry name" value="Glutaminase"/>
    <property type="match status" value="1"/>
</dbReference>
<dbReference type="Pfam" id="PF17959">
    <property type="entry name" value="EF-hand_14"/>
    <property type="match status" value="1"/>
</dbReference>
<comment type="catalytic activity">
    <reaction evidence="7">
        <text>L-glutamine + H2O = L-glutamate + NH4(+)</text>
        <dbReference type="Rhea" id="RHEA:15889"/>
        <dbReference type="ChEBI" id="CHEBI:15377"/>
        <dbReference type="ChEBI" id="CHEBI:28938"/>
        <dbReference type="ChEBI" id="CHEBI:29985"/>
        <dbReference type="ChEBI" id="CHEBI:58359"/>
        <dbReference type="EC" id="3.5.1.2"/>
    </reaction>
</comment>
<evidence type="ECO:0000313" key="9">
    <source>
        <dbReference type="EMBL" id="VDN19487.1"/>
    </source>
</evidence>
<dbReference type="WBParaSite" id="GPUH_0001192001-mRNA-1">
    <property type="protein sequence ID" value="GPUH_0001192001-mRNA-1"/>
    <property type="gene ID" value="GPUH_0001192001"/>
</dbReference>
<dbReference type="EC" id="3.5.1.2" evidence="3"/>
<evidence type="ECO:0000256" key="2">
    <source>
        <dbReference type="ARBA" id="ARBA00011881"/>
    </source>
</evidence>
<comment type="similarity">
    <text evidence="1">Belongs to the glutaminase family.</text>
</comment>
<dbReference type="GO" id="GO:0004359">
    <property type="term" value="F:glutaminase activity"/>
    <property type="evidence" value="ECO:0007669"/>
    <property type="project" value="UniProtKB-EC"/>
</dbReference>
<proteinExistence type="inferred from homology"/>
<name>A0A183DT65_9BILA</name>
<evidence type="ECO:0000256" key="1">
    <source>
        <dbReference type="ARBA" id="ARBA00011076"/>
    </source>
</evidence>
<reference evidence="11" key="1">
    <citation type="submission" date="2016-06" db="UniProtKB">
        <authorList>
            <consortium name="WormBaseParasite"/>
        </authorList>
    </citation>
    <scope>IDENTIFICATION</scope>
</reference>
<dbReference type="SUPFAM" id="SSF56601">
    <property type="entry name" value="beta-lactamase/transpeptidase-like"/>
    <property type="match status" value="1"/>
</dbReference>
<dbReference type="Gene3D" id="3.40.710.10">
    <property type="entry name" value="DD-peptidase/beta-lactamase superfamily"/>
    <property type="match status" value="1"/>
</dbReference>
<dbReference type="PANTHER" id="PTHR12544:SF29">
    <property type="entry name" value="GLUTAMINASE"/>
    <property type="match status" value="1"/>
</dbReference>
<organism evidence="11">
    <name type="scientific">Gongylonema pulchrum</name>
    <dbReference type="NCBI Taxonomy" id="637853"/>
    <lineage>
        <taxon>Eukaryota</taxon>
        <taxon>Metazoa</taxon>
        <taxon>Ecdysozoa</taxon>
        <taxon>Nematoda</taxon>
        <taxon>Chromadorea</taxon>
        <taxon>Rhabditida</taxon>
        <taxon>Spirurina</taxon>
        <taxon>Spiruromorpha</taxon>
        <taxon>Spiruroidea</taxon>
        <taxon>Gongylonematidae</taxon>
        <taxon>Gongylonema</taxon>
    </lineage>
</organism>
<evidence type="ECO:0000313" key="10">
    <source>
        <dbReference type="Proteomes" id="UP000271098"/>
    </source>
</evidence>
<gene>
    <name evidence="9" type="ORF">GPUH_LOCUS11906</name>
</gene>
<dbReference type="Proteomes" id="UP000271098">
    <property type="component" value="Unassembled WGS sequence"/>
</dbReference>
<keyword evidence="6" id="KW-0040">ANK repeat</keyword>
<evidence type="ECO:0000256" key="5">
    <source>
        <dbReference type="ARBA" id="ARBA00022801"/>
    </source>
</evidence>
<comment type="subunit">
    <text evidence="2">Homotetramer.</text>
</comment>
<accession>A0A183DT65</accession>
<reference evidence="9 10" key="2">
    <citation type="submission" date="2018-11" db="EMBL/GenBank/DDBJ databases">
        <authorList>
            <consortium name="Pathogen Informatics"/>
        </authorList>
    </citation>
    <scope>NUCLEOTIDE SEQUENCE [LARGE SCALE GENOMIC DNA]</scope>
</reference>
<evidence type="ECO:0000313" key="11">
    <source>
        <dbReference type="WBParaSite" id="GPUH_0001192001-mRNA-1"/>
    </source>
</evidence>
<dbReference type="InterPro" id="IPR012338">
    <property type="entry name" value="Beta-lactam/transpept-like"/>
</dbReference>
<dbReference type="OrthoDB" id="9995210at2759"/>
<dbReference type="PANTHER" id="PTHR12544">
    <property type="entry name" value="GLUTAMINASE"/>
    <property type="match status" value="1"/>
</dbReference>
<dbReference type="EMBL" id="UYRT01078892">
    <property type="protein sequence ID" value="VDN19487.1"/>
    <property type="molecule type" value="Genomic_DNA"/>
</dbReference>
<evidence type="ECO:0000256" key="3">
    <source>
        <dbReference type="ARBA" id="ARBA00012918"/>
    </source>
</evidence>
<dbReference type="InterPro" id="IPR041541">
    <property type="entry name" value="Glutaminase_EF-hand"/>
</dbReference>
<keyword evidence="5" id="KW-0378">Hydrolase</keyword>
<dbReference type="InterPro" id="IPR015868">
    <property type="entry name" value="Glutaminase"/>
</dbReference>
<dbReference type="Gene3D" id="1.10.238.210">
    <property type="match status" value="1"/>
</dbReference>
<dbReference type="GO" id="GO:0006537">
    <property type="term" value="P:glutamate biosynthetic process"/>
    <property type="evidence" value="ECO:0007669"/>
    <property type="project" value="TreeGrafter"/>
</dbReference>
<sequence length="254" mass="28504">MLNDTAKGLKHVYQLSHPSQEDLIYDLFKCPKKPDEASLGKLLSVLRSFGIREDDPRLKHTIEKMREYELQSVDDSDTKHCLLNKDQFRECIRPSINLIAQALRNELIIPSWGEFIAKIGEMFHKCSELPEGKVAESTPQLARADPNKWGISICTIDGQRINLGDARVPFCFQSISKAFNYAIASSDLGADFVHTHVGHEPSGRLCNEICLNANGKPHNPLINTGAIVVTSMLKMGCKMADRYGFVCFLVIIRM</sequence>